<dbReference type="AlphaFoldDB" id="A0A7W0CS22"/>
<dbReference type="EMBL" id="JACDUR010000008">
    <property type="protein sequence ID" value="MBA2896266.1"/>
    <property type="molecule type" value="Genomic_DNA"/>
</dbReference>
<feature type="transmembrane region" description="Helical" evidence="1">
    <location>
        <begin position="150"/>
        <end position="169"/>
    </location>
</feature>
<dbReference type="PANTHER" id="PTHR37305">
    <property type="entry name" value="INTEGRAL MEMBRANE PROTEIN-RELATED"/>
    <property type="match status" value="1"/>
</dbReference>
<feature type="transmembrane region" description="Helical" evidence="1">
    <location>
        <begin position="16"/>
        <end position="41"/>
    </location>
</feature>
<feature type="transmembrane region" description="Helical" evidence="1">
    <location>
        <begin position="103"/>
        <end position="130"/>
    </location>
</feature>
<proteinExistence type="predicted"/>
<name>A0A7W0CS22_9ACTN</name>
<accession>A0A7W0CS22</accession>
<protein>
    <submittedName>
        <fullName evidence="2">ABC-type transport system involved in multi-copper enzyme maturation permease subunit</fullName>
    </submittedName>
</protein>
<organism evidence="2 3">
    <name type="scientific">Nonomuraea soli</name>
    <dbReference type="NCBI Taxonomy" id="1032476"/>
    <lineage>
        <taxon>Bacteria</taxon>
        <taxon>Bacillati</taxon>
        <taxon>Actinomycetota</taxon>
        <taxon>Actinomycetes</taxon>
        <taxon>Streptosporangiales</taxon>
        <taxon>Streptosporangiaceae</taxon>
        <taxon>Nonomuraea</taxon>
    </lineage>
</organism>
<dbReference type="Proteomes" id="UP000530928">
    <property type="component" value="Unassembled WGS sequence"/>
</dbReference>
<evidence type="ECO:0000256" key="1">
    <source>
        <dbReference type="SAM" id="Phobius"/>
    </source>
</evidence>
<gene>
    <name evidence="2" type="ORF">HNR30_007657</name>
</gene>
<reference evidence="2 3" key="1">
    <citation type="submission" date="2020-07" db="EMBL/GenBank/DDBJ databases">
        <title>Genomic Encyclopedia of Type Strains, Phase IV (KMG-IV): sequencing the most valuable type-strain genomes for metagenomic binning, comparative biology and taxonomic classification.</title>
        <authorList>
            <person name="Goeker M."/>
        </authorList>
    </citation>
    <scope>NUCLEOTIDE SEQUENCE [LARGE SCALE GENOMIC DNA]</scope>
    <source>
        <strain evidence="2 3">DSM 45533</strain>
    </source>
</reference>
<keyword evidence="1" id="KW-0812">Transmembrane</keyword>
<evidence type="ECO:0000313" key="3">
    <source>
        <dbReference type="Proteomes" id="UP000530928"/>
    </source>
</evidence>
<feature type="transmembrane region" description="Helical" evidence="1">
    <location>
        <begin position="232"/>
        <end position="255"/>
    </location>
</feature>
<keyword evidence="1" id="KW-1133">Transmembrane helix</keyword>
<sequence length="260" mass="27458">MKLVRAELLKLFTTHLWWIMLVVVLSYLTLSLGLVIGFAGLEQNGVSVFPARDTPEFQRVAWEQSISGSILVAILGATMMTTEFRYQTITSTFLTTPRRARVVAAKLGAGVLVGLIFGLAILVLFAVGIVPAVLLSGGDLLITEGGIPRILGGVLAALVLYTLFGIGIGALLRNQIAAIVTVAVWMFVLEPIVNAIPQLQVVGAWTPAGAARSLTNSGVDVGQMGLDYLLPAWGGALVLLGYAAVFGLLASATTLRRDIT</sequence>
<dbReference type="PANTHER" id="PTHR37305:SF1">
    <property type="entry name" value="MEMBRANE PROTEIN"/>
    <property type="match status" value="1"/>
</dbReference>
<dbReference type="RefSeq" id="WP_181614967.1">
    <property type="nucleotide sequence ID" value="NZ_BAABAM010000007.1"/>
</dbReference>
<keyword evidence="3" id="KW-1185">Reference proteome</keyword>
<keyword evidence="1" id="KW-0472">Membrane</keyword>
<feature type="transmembrane region" description="Helical" evidence="1">
    <location>
        <begin position="176"/>
        <end position="196"/>
    </location>
</feature>
<evidence type="ECO:0000313" key="2">
    <source>
        <dbReference type="EMBL" id="MBA2896266.1"/>
    </source>
</evidence>
<comment type="caution">
    <text evidence="2">The sequence shown here is derived from an EMBL/GenBank/DDBJ whole genome shotgun (WGS) entry which is preliminary data.</text>
</comment>